<dbReference type="OrthoDB" id="6141723at2759"/>
<comment type="caution">
    <text evidence="1">The sequence shown here is derived from an EMBL/GenBank/DDBJ whole genome shotgun (WGS) entry which is preliminary data.</text>
</comment>
<evidence type="ECO:0000313" key="1">
    <source>
        <dbReference type="EMBL" id="KAF4678059.1"/>
    </source>
</evidence>
<accession>A0A7J6N2D1</accession>
<dbReference type="EMBL" id="JABANP010000935">
    <property type="protein sequence ID" value="KAF4678059.1"/>
    <property type="molecule type" value="Genomic_DNA"/>
</dbReference>
<dbReference type="Proteomes" id="UP000541610">
    <property type="component" value="Unassembled WGS sequence"/>
</dbReference>
<evidence type="ECO:0008006" key="3">
    <source>
        <dbReference type="Google" id="ProtNLM"/>
    </source>
</evidence>
<gene>
    <name evidence="1" type="ORF">FOZ60_017020</name>
</gene>
<sequence>MVRAAGDMNLMRVLSLLRQATLTDDDQTELRALITSNCTFAASLADVPVDQNIIRVFAKRAPERREVARLSQLIQSDNSIQCCRHEAVDEVTSSLGGGAVWRVPTNAEVHQLNAELQEPRELTLYHGCIVRFTRNDSNRAYTNGQLAYVGHAALPVRVFIAPSGNRQIPSETVIVSQWEPYTVRPLWTPTCALKRGGYGRRLQLPLRVYVSTTVHKCLGSTMAGVACKLSVAETPYRFWEKAQLYVLLSRVKRLQDVTLVGPLEDVMNAVAEVSTRRGQYDAYLYHMLHVLGDTSTMPLAQPLDMSLLPYRPVDLELPDASTGFVYWLMSLRT</sequence>
<dbReference type="SUPFAM" id="SSF52540">
    <property type="entry name" value="P-loop containing nucleoside triphosphate hydrolases"/>
    <property type="match status" value="1"/>
</dbReference>
<reference evidence="1 2" key="1">
    <citation type="submission" date="2020-04" db="EMBL/GenBank/DDBJ databases">
        <title>Perkinsus olseni comparative genomics.</title>
        <authorList>
            <person name="Bogema D.R."/>
        </authorList>
    </citation>
    <scope>NUCLEOTIDE SEQUENCE [LARGE SCALE GENOMIC DNA]</scope>
    <source>
        <strain evidence="1">00978-12</strain>
    </source>
</reference>
<organism evidence="1 2">
    <name type="scientific">Perkinsus olseni</name>
    <name type="common">Perkinsus atlanticus</name>
    <dbReference type="NCBI Taxonomy" id="32597"/>
    <lineage>
        <taxon>Eukaryota</taxon>
        <taxon>Sar</taxon>
        <taxon>Alveolata</taxon>
        <taxon>Perkinsozoa</taxon>
        <taxon>Perkinsea</taxon>
        <taxon>Perkinsida</taxon>
        <taxon>Perkinsidae</taxon>
        <taxon>Perkinsus</taxon>
    </lineage>
</organism>
<protein>
    <recommendedName>
        <fullName evidence="3">ATP-dependent DNA helicase PIF1</fullName>
    </recommendedName>
</protein>
<dbReference type="AlphaFoldDB" id="A0A7J6N2D1"/>
<evidence type="ECO:0000313" key="2">
    <source>
        <dbReference type="Proteomes" id="UP000541610"/>
    </source>
</evidence>
<dbReference type="InterPro" id="IPR027417">
    <property type="entry name" value="P-loop_NTPase"/>
</dbReference>
<feature type="non-terminal residue" evidence="1">
    <location>
        <position position="333"/>
    </location>
</feature>
<proteinExistence type="predicted"/>
<name>A0A7J6N2D1_PEROL</name>